<dbReference type="Proteomes" id="UP001054252">
    <property type="component" value="Unassembled WGS sequence"/>
</dbReference>
<dbReference type="Pfam" id="PF07727">
    <property type="entry name" value="RVT_2"/>
    <property type="match status" value="1"/>
</dbReference>
<accession>A0AAV5KA07</accession>
<proteinExistence type="predicted"/>
<dbReference type="InterPro" id="IPR043502">
    <property type="entry name" value="DNA/RNA_pol_sf"/>
</dbReference>
<keyword evidence="3" id="KW-1185">Reference proteome</keyword>
<dbReference type="EMBL" id="BPVZ01000056">
    <property type="protein sequence ID" value="GKV21142.1"/>
    <property type="molecule type" value="Genomic_DNA"/>
</dbReference>
<reference evidence="2 3" key="1">
    <citation type="journal article" date="2021" name="Commun. Biol.">
        <title>The genome of Shorea leprosula (Dipterocarpaceae) highlights the ecological relevance of drought in aseasonal tropical rainforests.</title>
        <authorList>
            <person name="Ng K.K.S."/>
            <person name="Kobayashi M.J."/>
            <person name="Fawcett J.A."/>
            <person name="Hatakeyama M."/>
            <person name="Paape T."/>
            <person name="Ng C.H."/>
            <person name="Ang C.C."/>
            <person name="Tnah L.H."/>
            <person name="Lee C.T."/>
            <person name="Nishiyama T."/>
            <person name="Sese J."/>
            <person name="O'Brien M.J."/>
            <person name="Copetti D."/>
            <person name="Mohd Noor M.I."/>
            <person name="Ong R.C."/>
            <person name="Putra M."/>
            <person name="Sireger I.Z."/>
            <person name="Indrioko S."/>
            <person name="Kosugi Y."/>
            <person name="Izuno A."/>
            <person name="Isagi Y."/>
            <person name="Lee S.L."/>
            <person name="Shimizu K.K."/>
        </authorList>
    </citation>
    <scope>NUCLEOTIDE SEQUENCE [LARGE SCALE GENOMIC DNA]</scope>
    <source>
        <strain evidence="2">214</strain>
    </source>
</reference>
<feature type="domain" description="Reverse transcriptase Ty1/copia-type" evidence="1">
    <location>
        <begin position="11"/>
        <end position="156"/>
    </location>
</feature>
<dbReference type="InterPro" id="IPR013103">
    <property type="entry name" value="RVT_2"/>
</dbReference>
<protein>
    <recommendedName>
        <fullName evidence="1">Reverse transcriptase Ty1/copia-type domain-containing protein</fullName>
    </recommendedName>
</protein>
<sequence length="160" mass="18238">MKEELEALHNNNTWTLVPSPSPQLNIVGSKWVFKTKLHPDGSIERFKARLVARGFSQVPGLDFDETFSPVLKPTTLRLVIALATTLSWPLKQLDVKNAFLHGKLKEEVYMSQPLGFEDPIHPNHVCKLNKSIYGLKQAPRAWFDTFTIQLFQIGFYCSRA</sequence>
<evidence type="ECO:0000313" key="2">
    <source>
        <dbReference type="EMBL" id="GKV21142.1"/>
    </source>
</evidence>
<dbReference type="SUPFAM" id="SSF56672">
    <property type="entry name" value="DNA/RNA polymerases"/>
    <property type="match status" value="1"/>
</dbReference>
<comment type="caution">
    <text evidence="2">The sequence shown here is derived from an EMBL/GenBank/DDBJ whole genome shotgun (WGS) entry which is preliminary data.</text>
</comment>
<evidence type="ECO:0000259" key="1">
    <source>
        <dbReference type="Pfam" id="PF07727"/>
    </source>
</evidence>
<evidence type="ECO:0000313" key="3">
    <source>
        <dbReference type="Proteomes" id="UP001054252"/>
    </source>
</evidence>
<organism evidence="2 3">
    <name type="scientific">Rubroshorea leprosula</name>
    <dbReference type="NCBI Taxonomy" id="152421"/>
    <lineage>
        <taxon>Eukaryota</taxon>
        <taxon>Viridiplantae</taxon>
        <taxon>Streptophyta</taxon>
        <taxon>Embryophyta</taxon>
        <taxon>Tracheophyta</taxon>
        <taxon>Spermatophyta</taxon>
        <taxon>Magnoliopsida</taxon>
        <taxon>eudicotyledons</taxon>
        <taxon>Gunneridae</taxon>
        <taxon>Pentapetalae</taxon>
        <taxon>rosids</taxon>
        <taxon>malvids</taxon>
        <taxon>Malvales</taxon>
        <taxon>Dipterocarpaceae</taxon>
        <taxon>Rubroshorea</taxon>
    </lineage>
</organism>
<dbReference type="AlphaFoldDB" id="A0AAV5KA07"/>
<name>A0AAV5KA07_9ROSI</name>
<gene>
    <name evidence="2" type="ORF">SLEP1_g31150</name>
</gene>